<keyword evidence="2" id="KW-0472">Membrane</keyword>
<feature type="compositionally biased region" description="Low complexity" evidence="1">
    <location>
        <begin position="539"/>
        <end position="559"/>
    </location>
</feature>
<feature type="transmembrane region" description="Helical" evidence="2">
    <location>
        <begin position="268"/>
        <end position="289"/>
    </location>
</feature>
<organism evidence="4 5">
    <name type="scientific">Tetradesmus obliquus</name>
    <name type="common">Green alga</name>
    <name type="synonym">Acutodesmus obliquus</name>
    <dbReference type="NCBI Taxonomy" id="3088"/>
    <lineage>
        <taxon>Eukaryota</taxon>
        <taxon>Viridiplantae</taxon>
        <taxon>Chlorophyta</taxon>
        <taxon>core chlorophytes</taxon>
        <taxon>Chlorophyceae</taxon>
        <taxon>CS clade</taxon>
        <taxon>Sphaeropleales</taxon>
        <taxon>Scenedesmaceae</taxon>
        <taxon>Tetradesmus</taxon>
    </lineage>
</organism>
<feature type="transmembrane region" description="Helical" evidence="2">
    <location>
        <begin position="113"/>
        <end position="131"/>
    </location>
</feature>
<dbReference type="PROSITE" id="PS51698">
    <property type="entry name" value="U_BOX"/>
    <property type="match status" value="1"/>
</dbReference>
<protein>
    <recommendedName>
        <fullName evidence="3">U-box domain-containing protein</fullName>
    </recommendedName>
</protein>
<feature type="compositionally biased region" description="Basic and acidic residues" evidence="1">
    <location>
        <begin position="497"/>
        <end position="508"/>
    </location>
</feature>
<evidence type="ECO:0000313" key="4">
    <source>
        <dbReference type="EMBL" id="WIA19651.1"/>
    </source>
</evidence>
<dbReference type="InterPro" id="IPR052085">
    <property type="entry name" value="WD-SAM-U-box"/>
</dbReference>
<dbReference type="EMBL" id="CP126218">
    <property type="protein sequence ID" value="WIA19652.1"/>
    <property type="molecule type" value="Genomic_DNA"/>
</dbReference>
<proteinExistence type="predicted"/>
<name>A0ABY8UHL0_TETOB</name>
<evidence type="ECO:0000313" key="5">
    <source>
        <dbReference type="Proteomes" id="UP001244341"/>
    </source>
</evidence>
<dbReference type="InterPro" id="IPR013083">
    <property type="entry name" value="Znf_RING/FYVE/PHD"/>
</dbReference>
<dbReference type="Proteomes" id="UP001244341">
    <property type="component" value="Chromosome 11b"/>
</dbReference>
<dbReference type="EMBL" id="CP126218">
    <property type="protein sequence ID" value="WIA19651.1"/>
    <property type="molecule type" value="Genomic_DNA"/>
</dbReference>
<dbReference type="Gene3D" id="3.30.40.10">
    <property type="entry name" value="Zinc/RING finger domain, C3HC4 (zinc finger)"/>
    <property type="match status" value="1"/>
</dbReference>
<dbReference type="SUPFAM" id="SSF57850">
    <property type="entry name" value="RING/U-box"/>
    <property type="match status" value="1"/>
</dbReference>
<keyword evidence="2" id="KW-0812">Transmembrane</keyword>
<feature type="domain" description="U-box" evidence="3">
    <location>
        <begin position="407"/>
        <end position="480"/>
    </location>
</feature>
<feature type="transmembrane region" description="Helical" evidence="2">
    <location>
        <begin position="198"/>
        <end position="219"/>
    </location>
</feature>
<dbReference type="InterPro" id="IPR003613">
    <property type="entry name" value="Ubox_domain"/>
</dbReference>
<keyword evidence="2" id="KW-1133">Transmembrane helix</keyword>
<dbReference type="PANTHER" id="PTHR46573:SF1">
    <property type="entry name" value="WD REPEAT, SAM AND U-BOX DOMAIN-CONTAINING PROTEIN 1"/>
    <property type="match status" value="1"/>
</dbReference>
<evidence type="ECO:0000256" key="1">
    <source>
        <dbReference type="SAM" id="MobiDB-lite"/>
    </source>
</evidence>
<evidence type="ECO:0000259" key="3">
    <source>
        <dbReference type="PROSITE" id="PS51698"/>
    </source>
</evidence>
<feature type="transmembrane region" description="Helical" evidence="2">
    <location>
        <begin position="37"/>
        <end position="59"/>
    </location>
</feature>
<dbReference type="PANTHER" id="PTHR46573">
    <property type="entry name" value="WD REPEAT, SAM AND U-BOX DOMAIN-CONTAINING PROTEIN 1"/>
    <property type="match status" value="1"/>
</dbReference>
<accession>A0ABY8UHL0</accession>
<keyword evidence="5" id="KW-1185">Reference proteome</keyword>
<feature type="transmembrane region" description="Helical" evidence="2">
    <location>
        <begin position="295"/>
        <end position="317"/>
    </location>
</feature>
<gene>
    <name evidence="4" type="ORF">OEZ85_005583</name>
</gene>
<reference evidence="4 5" key="1">
    <citation type="submission" date="2023-05" db="EMBL/GenBank/DDBJ databases">
        <title>A 100% complete, gapless, phased diploid assembly of the Scenedesmus obliquus UTEX 3031 genome.</title>
        <authorList>
            <person name="Biondi T.C."/>
            <person name="Hanschen E.R."/>
            <person name="Kwon T."/>
            <person name="Eng W."/>
            <person name="Kruse C.P.S."/>
            <person name="Koehler S.I."/>
            <person name="Kunde Y."/>
            <person name="Gleasner C.D."/>
            <person name="You Mak K.T."/>
            <person name="Polle J."/>
            <person name="Hovde B.T."/>
            <person name="Starkenburg S.R."/>
        </authorList>
    </citation>
    <scope>NUCLEOTIDE SEQUENCE [LARGE SCALE GENOMIC DNA]</scope>
    <source>
        <strain evidence="4 5">DOE0152z</strain>
    </source>
</reference>
<evidence type="ECO:0000256" key="2">
    <source>
        <dbReference type="SAM" id="Phobius"/>
    </source>
</evidence>
<dbReference type="SMART" id="SM00504">
    <property type="entry name" value="Ubox"/>
    <property type="match status" value="1"/>
</dbReference>
<dbReference type="Pfam" id="PF04564">
    <property type="entry name" value="U-box"/>
    <property type="match status" value="1"/>
</dbReference>
<feature type="region of interest" description="Disordered" evidence="1">
    <location>
        <begin position="490"/>
        <end position="559"/>
    </location>
</feature>
<sequence>MEQPQQQPQQQQQQQQPGGWGALVAQAPVLRDWRRNVASTVVILTVGTLLIAGGADWSYRSIRSWAHNRVNTNITLPLTHWQLEVRVRWVKAAPIIPTNINELFEAHPLKTKLYAVGLLCSPRWALLWAWLFDRDPGLRLLQLHIAQHQAHVLDSIKRLVHAVVPDILPSFVLDAAAADDSPISRLAALLSKLDGALLFWWAWLLCPGLQTAYIMLFFAQRSPIKVVYASVIGIARTGIARTGVELSALAKCCQALARRNTRAVVNSLLCCYLLPFIMTLQSLAVLLLLGVAFPYWIVHICVVAFCLWGPPVMIALMTTAWQPERQRVAGADAPAGVAAADGGGGGVGAVDAMAALVGAGPRAPGGRAGQLGDAGGGGWGRRAGSTQEAVHWPKPLQVPETVEEACSVPHFFICPITHSIMLEPAVTSSGATYERAAIMEWLRAQKRDPLTSRELRPEQVSPNLALYRAIEEWIESCKALLDKQQQQQQQGVAKAGVQDKERDKEKERGRRRSIGGRRCSSDRRSSTDTACLPETAVDQAGRPQQPQQQPAAAAPESPQ</sequence>